<dbReference type="AlphaFoldDB" id="A0A1G1XLJ7"/>
<reference evidence="1 2" key="1">
    <citation type="journal article" date="2016" name="Nat. Commun.">
        <title>Thousands of microbial genomes shed light on interconnected biogeochemical processes in an aquifer system.</title>
        <authorList>
            <person name="Anantharaman K."/>
            <person name="Brown C.T."/>
            <person name="Hug L.A."/>
            <person name="Sharon I."/>
            <person name="Castelle C.J."/>
            <person name="Probst A.J."/>
            <person name="Thomas B.C."/>
            <person name="Singh A."/>
            <person name="Wilkins M.J."/>
            <person name="Karaoz U."/>
            <person name="Brodie E.L."/>
            <person name="Williams K.H."/>
            <person name="Hubbard S.S."/>
            <person name="Banfield J.F."/>
        </authorList>
    </citation>
    <scope>NUCLEOTIDE SEQUENCE [LARGE SCALE GENOMIC DNA]</scope>
</reference>
<gene>
    <name evidence="1" type="ORF">A2Y82_03380</name>
</gene>
<dbReference type="EMBL" id="MHHZ01000023">
    <property type="protein sequence ID" value="OGY40888.1"/>
    <property type="molecule type" value="Genomic_DNA"/>
</dbReference>
<evidence type="ECO:0000313" key="2">
    <source>
        <dbReference type="Proteomes" id="UP000176498"/>
    </source>
</evidence>
<organism evidence="1 2">
    <name type="scientific">Candidatus Buchananbacteria bacterium RBG_13_36_9</name>
    <dbReference type="NCBI Taxonomy" id="1797530"/>
    <lineage>
        <taxon>Bacteria</taxon>
        <taxon>Candidatus Buchananiibacteriota</taxon>
    </lineage>
</organism>
<evidence type="ECO:0000313" key="1">
    <source>
        <dbReference type="EMBL" id="OGY40888.1"/>
    </source>
</evidence>
<accession>A0A1G1XLJ7</accession>
<sequence length="59" mass="6678">MTDFKNDPKKVIPAHVLLEKRIKKIIADQKKKGSLLFPLAEISKAQLNLFASTDLSEKK</sequence>
<dbReference type="Proteomes" id="UP000176498">
    <property type="component" value="Unassembled WGS sequence"/>
</dbReference>
<comment type="caution">
    <text evidence="1">The sequence shown here is derived from an EMBL/GenBank/DDBJ whole genome shotgun (WGS) entry which is preliminary data.</text>
</comment>
<name>A0A1G1XLJ7_9BACT</name>
<protein>
    <submittedName>
        <fullName evidence="1">Uncharacterized protein</fullName>
    </submittedName>
</protein>
<proteinExistence type="predicted"/>